<evidence type="ECO:0000256" key="1">
    <source>
        <dbReference type="ARBA" id="ARBA00022670"/>
    </source>
</evidence>
<reference evidence="8" key="1">
    <citation type="journal article" date="2019" name="Toxins">
        <title>Detection of Abrin-Like and Prepropulchellin-Like Toxin Genes and Transcripts Using Whole Genome Sequencing and Full-Length Transcript Sequencing of Abrus precatorius.</title>
        <authorList>
            <person name="Hovde B.T."/>
            <person name="Daligault H.E."/>
            <person name="Hanschen E.R."/>
            <person name="Kunde Y.A."/>
            <person name="Johnson M.B."/>
            <person name="Starkenburg S.R."/>
            <person name="Johnson S.L."/>
        </authorList>
    </citation>
    <scope>NUCLEOTIDE SEQUENCE [LARGE SCALE GENOMIC DNA]</scope>
</reference>
<dbReference type="PROSITE" id="PS50994">
    <property type="entry name" value="INTEGRASE"/>
    <property type="match status" value="1"/>
</dbReference>
<keyword evidence="3" id="KW-0238">DNA-binding</keyword>
<dbReference type="InterPro" id="IPR012337">
    <property type="entry name" value="RNaseH-like_sf"/>
</dbReference>
<evidence type="ECO:0000259" key="7">
    <source>
        <dbReference type="PROSITE" id="PS50994"/>
    </source>
</evidence>
<reference evidence="9" key="2">
    <citation type="submission" date="2025-08" db="UniProtKB">
        <authorList>
            <consortium name="RefSeq"/>
        </authorList>
    </citation>
    <scope>IDENTIFICATION</scope>
    <source>
        <tissue evidence="9">Young leaves</tissue>
    </source>
</reference>
<dbReference type="Pfam" id="PF03732">
    <property type="entry name" value="Retrotrans_gag"/>
    <property type="match status" value="1"/>
</dbReference>
<sequence>MSQEGGSSRESTPASQIERLAQRFENMFERQNEAIRNVQEALANNARRRSRDRSPHAHGDSNNSSRERRRNRRDDEERRNDVEAYLEWELKIEQVFSCHDYSEERKVKVASLEFYDYALVWWDQIQRDRRRYDEEPVDTWIEMKNLMRRRFVPTYYNRELHTKLQGLRQGGKSVDDYYKEMEVAMIRANVFEEREAIMARFLNGLNHDIRDIVELHPYVELEDLVHQAIKVEAQLKRKGTLRKSISSYNSKGWKEGVKKEGTLTKDMTVQSGKHSPKTSFNPTNASVSSTSRHREIKCFKCLGKGHIASQCPNKKTMILRENSEISSDSSSQSSHALSEEDSEFEALCHEGDLLMVRRLLGSLAKEDDTTQRENIFHSRCLVLGKVCSLIVDGGSCTNVASIRLIEKLNLTTTPHPKPYKLQWLSDEGKLVVNRKVLIAFSIGKYKDEVLCDVVPMEASHILLERPWQFDKKEFEDVFPKEVPHGLPPIRGIEHQIDLTLGATLPNRPAYRSNPQETQEIQKQVEGLLEKGWVKESLSPCAVPVILVPKKDGSWRMYHVIFLGFVVNSKGVHMDEEKVKAIKDWPTPRTVSEVRSFHGLASFYRRFVRDFSTIAAPLNEVVKKNVGFKWEREQQEAFNTLKNKLMHAPILALPNFAKSFELECDASNVGIGAVLTQEGHPIAYFSEKLNGACLKYPTYDKELYALIRALQTWQHYLLSKEFVIHSDHESLKYLKGQGKLNKRHAKWVEFLEQLPYVIKHKQGKMNVVADALSRRYHDGYLFKGNKLCVPKCSIRDLLVREAHEGGLMGHFGVPKTLMILQEHFFWPKMKHYVYKFCERCVVCKRAKSKVNHHGLYTPLPVPDYPWIDVSVDFIVGLPRTKTGKDSIFVVVDRFSKMAHFIPCRKVDDATHIADLYFKEVVRLHGLPRSIVSDRDSKFLSHFWRTLWQKLGTKLLFSTTCHPQTNGKTEVVNRTLTTLLRTMVKKNLKSWDECLSHIEFAYNRTFHSTTLHSPFEVVYGFNPLTPLDLLPLPNVAVHMRKERFPIQRKSKLQPRGDGSFQVLERIGDNAYKVDLPGEYGVSATFNVSDLSLFDVDNKKSNLRENSLEEGGIDENQGRPIEDKDLKALEELQGPMTRARAKRI</sequence>
<dbReference type="FunFam" id="3.30.70.270:FF:000020">
    <property type="entry name" value="Transposon Tf2-6 polyprotein-like Protein"/>
    <property type="match status" value="1"/>
</dbReference>
<name>A0A8B8KPH1_ABRPR</name>
<dbReference type="InterPro" id="IPR001878">
    <property type="entry name" value="Znf_CCHC"/>
</dbReference>
<dbReference type="AlphaFoldDB" id="A0A8B8KPH1"/>
<dbReference type="CDD" id="cd09274">
    <property type="entry name" value="RNase_HI_RT_Ty3"/>
    <property type="match status" value="1"/>
</dbReference>
<dbReference type="GO" id="GO:0003677">
    <property type="term" value="F:DNA binding"/>
    <property type="evidence" value="ECO:0007669"/>
    <property type="project" value="UniProtKB-KW"/>
</dbReference>
<dbReference type="Pfam" id="PF24626">
    <property type="entry name" value="SH3_Tf2-1"/>
    <property type="match status" value="1"/>
</dbReference>
<dbReference type="FunFam" id="3.30.420.10:FF:000032">
    <property type="entry name" value="Retrovirus-related Pol polyprotein from transposon 297-like Protein"/>
    <property type="match status" value="1"/>
</dbReference>
<feature type="region of interest" description="Disordered" evidence="5">
    <location>
        <begin position="35"/>
        <end position="76"/>
    </location>
</feature>
<keyword evidence="2" id="KW-0378">Hydrolase</keyword>
<feature type="domain" description="CCHC-type" evidence="6">
    <location>
        <begin position="297"/>
        <end position="313"/>
    </location>
</feature>
<evidence type="ECO:0000256" key="5">
    <source>
        <dbReference type="SAM" id="MobiDB-lite"/>
    </source>
</evidence>
<keyword evidence="1" id="KW-0645">Protease</keyword>
<keyword evidence="2" id="KW-0064">Aspartyl protease</keyword>
<dbReference type="InterPro" id="IPR041577">
    <property type="entry name" value="RT_RNaseH_2"/>
</dbReference>
<keyword evidence="4" id="KW-0862">Zinc</keyword>
<dbReference type="CDD" id="cd00303">
    <property type="entry name" value="retropepsin_like"/>
    <property type="match status" value="1"/>
</dbReference>
<protein>
    <submittedName>
        <fullName evidence="9">Uncharacterized protein LOC113857749</fullName>
    </submittedName>
</protein>
<accession>A0A8B8KPH1</accession>
<dbReference type="SMART" id="SM00343">
    <property type="entry name" value="ZnF_C2HC"/>
    <property type="match status" value="1"/>
</dbReference>
<evidence type="ECO:0000256" key="4">
    <source>
        <dbReference type="PROSITE-ProRule" id="PRU00047"/>
    </source>
</evidence>
<dbReference type="Gene3D" id="3.10.10.10">
    <property type="entry name" value="HIV Type 1 Reverse Transcriptase, subunit A, domain 1"/>
    <property type="match status" value="1"/>
</dbReference>
<dbReference type="InterPro" id="IPR043502">
    <property type="entry name" value="DNA/RNA_pol_sf"/>
</dbReference>
<dbReference type="InterPro" id="IPR056924">
    <property type="entry name" value="SH3_Tf2-1"/>
</dbReference>
<keyword evidence="4" id="KW-0479">Metal-binding</keyword>
<dbReference type="InterPro" id="IPR001584">
    <property type="entry name" value="Integrase_cat-core"/>
</dbReference>
<evidence type="ECO:0000259" key="6">
    <source>
        <dbReference type="PROSITE" id="PS50158"/>
    </source>
</evidence>
<dbReference type="Pfam" id="PF17921">
    <property type="entry name" value="Integrase_H2C2"/>
    <property type="match status" value="1"/>
</dbReference>
<dbReference type="Gene3D" id="3.10.20.370">
    <property type="match status" value="1"/>
</dbReference>
<dbReference type="SUPFAM" id="SSF57756">
    <property type="entry name" value="Retrovirus zinc finger-like domains"/>
    <property type="match status" value="1"/>
</dbReference>
<feature type="compositionally biased region" description="Polar residues" evidence="5">
    <location>
        <begin position="265"/>
        <end position="288"/>
    </location>
</feature>
<dbReference type="InterPro" id="IPR036875">
    <property type="entry name" value="Znf_CCHC_sf"/>
</dbReference>
<dbReference type="Proteomes" id="UP000694853">
    <property type="component" value="Unplaced"/>
</dbReference>
<dbReference type="KEGG" id="aprc:113857749"/>
<feature type="domain" description="Integrase catalytic" evidence="7">
    <location>
        <begin position="860"/>
        <end position="1020"/>
    </location>
</feature>
<dbReference type="GeneID" id="113857749"/>
<dbReference type="Gene3D" id="3.30.70.270">
    <property type="match status" value="1"/>
</dbReference>
<dbReference type="Gene3D" id="4.10.60.10">
    <property type="entry name" value="Zinc finger, CCHC-type"/>
    <property type="match status" value="1"/>
</dbReference>
<dbReference type="GO" id="GO:0008270">
    <property type="term" value="F:zinc ion binding"/>
    <property type="evidence" value="ECO:0007669"/>
    <property type="project" value="UniProtKB-KW"/>
</dbReference>
<dbReference type="Pfam" id="PF17919">
    <property type="entry name" value="RT_RNaseH_2"/>
    <property type="match status" value="1"/>
</dbReference>
<dbReference type="Gene3D" id="3.30.420.10">
    <property type="entry name" value="Ribonuclease H-like superfamily/Ribonuclease H"/>
    <property type="match status" value="1"/>
</dbReference>
<dbReference type="GO" id="GO:0015074">
    <property type="term" value="P:DNA integration"/>
    <property type="evidence" value="ECO:0007669"/>
    <property type="project" value="InterPro"/>
</dbReference>
<dbReference type="FunFam" id="1.10.340.70:FF:000001">
    <property type="entry name" value="Retrovirus-related Pol polyprotein from transposon gypsy-like Protein"/>
    <property type="match status" value="1"/>
</dbReference>
<evidence type="ECO:0000313" key="8">
    <source>
        <dbReference type="Proteomes" id="UP000694853"/>
    </source>
</evidence>
<dbReference type="InterPro" id="IPR005162">
    <property type="entry name" value="Retrotrans_gag_dom"/>
</dbReference>
<gene>
    <name evidence="9" type="primary">LOC113857749</name>
</gene>
<dbReference type="SUPFAM" id="SSF53098">
    <property type="entry name" value="Ribonuclease H-like"/>
    <property type="match status" value="1"/>
</dbReference>
<dbReference type="Gene3D" id="1.10.340.70">
    <property type="match status" value="1"/>
</dbReference>
<dbReference type="InterPro" id="IPR036397">
    <property type="entry name" value="RNaseH_sf"/>
</dbReference>
<dbReference type="InterPro" id="IPR043128">
    <property type="entry name" value="Rev_trsase/Diguanyl_cyclase"/>
</dbReference>
<proteinExistence type="predicted"/>
<keyword evidence="4" id="KW-0863">Zinc-finger</keyword>
<keyword evidence="8" id="KW-1185">Reference proteome</keyword>
<dbReference type="PANTHER" id="PTHR35046">
    <property type="entry name" value="ZINC KNUCKLE (CCHC-TYPE) FAMILY PROTEIN"/>
    <property type="match status" value="1"/>
</dbReference>
<evidence type="ECO:0000256" key="3">
    <source>
        <dbReference type="ARBA" id="ARBA00023125"/>
    </source>
</evidence>
<feature type="non-terminal residue" evidence="9">
    <location>
        <position position="1141"/>
    </location>
</feature>
<dbReference type="RefSeq" id="XP_027345735.1">
    <property type="nucleotide sequence ID" value="XM_027489934.1"/>
</dbReference>
<evidence type="ECO:0000313" key="9">
    <source>
        <dbReference type="RefSeq" id="XP_027345735.1"/>
    </source>
</evidence>
<organism evidence="8 9">
    <name type="scientific">Abrus precatorius</name>
    <name type="common">Indian licorice</name>
    <name type="synonym">Glycine abrus</name>
    <dbReference type="NCBI Taxonomy" id="3816"/>
    <lineage>
        <taxon>Eukaryota</taxon>
        <taxon>Viridiplantae</taxon>
        <taxon>Streptophyta</taxon>
        <taxon>Embryophyta</taxon>
        <taxon>Tracheophyta</taxon>
        <taxon>Spermatophyta</taxon>
        <taxon>Magnoliopsida</taxon>
        <taxon>eudicotyledons</taxon>
        <taxon>Gunneridae</taxon>
        <taxon>Pentapetalae</taxon>
        <taxon>rosids</taxon>
        <taxon>fabids</taxon>
        <taxon>Fabales</taxon>
        <taxon>Fabaceae</taxon>
        <taxon>Papilionoideae</taxon>
        <taxon>50 kb inversion clade</taxon>
        <taxon>NPAAA clade</taxon>
        <taxon>indigoferoid/millettioid clade</taxon>
        <taxon>Abreae</taxon>
        <taxon>Abrus</taxon>
    </lineage>
</organism>
<dbReference type="PROSITE" id="PS50158">
    <property type="entry name" value="ZF_CCHC"/>
    <property type="match status" value="1"/>
</dbReference>
<dbReference type="InterPro" id="IPR041588">
    <property type="entry name" value="Integrase_H2C2"/>
</dbReference>
<feature type="region of interest" description="Disordered" evidence="5">
    <location>
        <begin position="1102"/>
        <end position="1121"/>
    </location>
</feature>
<dbReference type="GO" id="GO:0006508">
    <property type="term" value="P:proteolysis"/>
    <property type="evidence" value="ECO:0007669"/>
    <property type="project" value="UniProtKB-KW"/>
</dbReference>
<dbReference type="OrthoDB" id="407598at2759"/>
<dbReference type="GO" id="GO:0004190">
    <property type="term" value="F:aspartic-type endopeptidase activity"/>
    <property type="evidence" value="ECO:0007669"/>
    <property type="project" value="UniProtKB-KW"/>
</dbReference>
<dbReference type="SUPFAM" id="SSF56672">
    <property type="entry name" value="DNA/RNA polymerases"/>
    <property type="match status" value="1"/>
</dbReference>
<feature type="region of interest" description="Disordered" evidence="5">
    <location>
        <begin position="259"/>
        <end position="288"/>
    </location>
</feature>
<evidence type="ECO:0000256" key="2">
    <source>
        <dbReference type="ARBA" id="ARBA00022750"/>
    </source>
</evidence>
<dbReference type="PANTHER" id="PTHR35046:SF9">
    <property type="entry name" value="RNA-DIRECTED DNA POLYMERASE"/>
    <property type="match status" value="1"/>
</dbReference>